<evidence type="ECO:0000256" key="1">
    <source>
        <dbReference type="SAM" id="MobiDB-lite"/>
    </source>
</evidence>
<evidence type="ECO:0008006" key="5">
    <source>
        <dbReference type="Google" id="ProtNLM"/>
    </source>
</evidence>
<dbReference type="InterPro" id="IPR031500">
    <property type="entry name" value="SNORC"/>
</dbReference>
<keyword evidence="2" id="KW-0472">Membrane</keyword>
<dbReference type="Pfam" id="PF15756">
    <property type="entry name" value="DUF4690"/>
    <property type="match status" value="1"/>
</dbReference>
<dbReference type="OrthoDB" id="8941387at2759"/>
<evidence type="ECO:0000256" key="2">
    <source>
        <dbReference type="SAM" id="Phobius"/>
    </source>
</evidence>
<keyword evidence="4" id="KW-1185">Reference proteome</keyword>
<feature type="region of interest" description="Disordered" evidence="1">
    <location>
        <begin position="84"/>
        <end position="129"/>
    </location>
</feature>
<proteinExistence type="predicted"/>
<keyword evidence="2" id="KW-0812">Transmembrane</keyword>
<sequence length="164" mass="17528">MDVVYIHQAKHFHPGWTETPLLTQEQQEPLAFNLYYFVSSHPCPKSDMPYAGTPLLLLLLVTGILLPAMLTGYPQAAAPTHWFEPPELPSGVEPVETTPSVRLSDVTGMPPDASEPDPTHEDPLGNDDGSLGPGAVAAIVLAALLGTSVLIALIVITLRKFSAP</sequence>
<protein>
    <recommendedName>
        <fullName evidence="5">Secondary ossification center associated regulator of chondrocyte maturation</fullName>
    </recommendedName>
</protein>
<dbReference type="GO" id="GO:0051216">
    <property type="term" value="P:cartilage development"/>
    <property type="evidence" value="ECO:0007669"/>
    <property type="project" value="InterPro"/>
</dbReference>
<dbReference type="EMBL" id="JAACNH010000004">
    <property type="protein sequence ID" value="KAG8445412.1"/>
    <property type="molecule type" value="Genomic_DNA"/>
</dbReference>
<name>A0A8T2JM78_9PIPI</name>
<gene>
    <name evidence="3" type="ORF">GDO86_010263</name>
</gene>
<evidence type="ECO:0000313" key="4">
    <source>
        <dbReference type="Proteomes" id="UP000812440"/>
    </source>
</evidence>
<dbReference type="AlphaFoldDB" id="A0A8T2JM78"/>
<feature type="transmembrane region" description="Helical" evidence="2">
    <location>
        <begin position="135"/>
        <end position="158"/>
    </location>
</feature>
<comment type="caution">
    <text evidence="3">The sequence shown here is derived from an EMBL/GenBank/DDBJ whole genome shotgun (WGS) entry which is preliminary data.</text>
</comment>
<evidence type="ECO:0000313" key="3">
    <source>
        <dbReference type="EMBL" id="KAG8445412.1"/>
    </source>
</evidence>
<keyword evidence="2" id="KW-1133">Transmembrane helix</keyword>
<dbReference type="Proteomes" id="UP000812440">
    <property type="component" value="Chromosome 5"/>
</dbReference>
<feature type="transmembrane region" description="Helical" evidence="2">
    <location>
        <begin position="55"/>
        <end position="73"/>
    </location>
</feature>
<accession>A0A8T2JM78</accession>
<dbReference type="PANTHER" id="PTHR28453">
    <property type="entry name" value="PROTEIN SNORC"/>
    <property type="match status" value="1"/>
</dbReference>
<organism evidence="3 4">
    <name type="scientific">Hymenochirus boettgeri</name>
    <name type="common">Congo dwarf clawed frog</name>
    <dbReference type="NCBI Taxonomy" id="247094"/>
    <lineage>
        <taxon>Eukaryota</taxon>
        <taxon>Metazoa</taxon>
        <taxon>Chordata</taxon>
        <taxon>Craniata</taxon>
        <taxon>Vertebrata</taxon>
        <taxon>Euteleostomi</taxon>
        <taxon>Amphibia</taxon>
        <taxon>Batrachia</taxon>
        <taxon>Anura</taxon>
        <taxon>Pipoidea</taxon>
        <taxon>Pipidae</taxon>
        <taxon>Pipinae</taxon>
        <taxon>Hymenochirus</taxon>
    </lineage>
</organism>
<reference evidence="3" key="1">
    <citation type="thesis" date="2020" institute="ProQuest LLC" country="789 East Eisenhower Parkway, Ann Arbor, MI, USA">
        <title>Comparative Genomics and Chromosome Evolution.</title>
        <authorList>
            <person name="Mudd A.B."/>
        </authorList>
    </citation>
    <scope>NUCLEOTIDE SEQUENCE</scope>
    <source>
        <strain evidence="3">Female2</strain>
        <tissue evidence="3">Blood</tissue>
    </source>
</reference>
<dbReference type="PANTHER" id="PTHR28453:SF1">
    <property type="entry name" value="PROTEIN SNORC"/>
    <property type="match status" value="1"/>
</dbReference>